<evidence type="ECO:0000256" key="5">
    <source>
        <dbReference type="ARBA" id="ARBA00023277"/>
    </source>
</evidence>
<dbReference type="InterPro" id="IPR007721">
    <property type="entry name" value="RbsD_FucU"/>
</dbReference>
<dbReference type="Gene3D" id="3.40.1650.10">
    <property type="entry name" value="RbsD-like domain"/>
    <property type="match status" value="1"/>
</dbReference>
<comment type="catalytic activity">
    <reaction evidence="1">
        <text>beta-D-ribopyranose = beta-D-ribofuranose</text>
        <dbReference type="Rhea" id="RHEA:25432"/>
        <dbReference type="ChEBI" id="CHEBI:27476"/>
        <dbReference type="ChEBI" id="CHEBI:47002"/>
        <dbReference type="EC" id="5.4.99.62"/>
    </reaction>
</comment>
<dbReference type="EMBL" id="JACHMP010000001">
    <property type="protein sequence ID" value="MBB5817431.1"/>
    <property type="molecule type" value="Genomic_DNA"/>
</dbReference>
<dbReference type="InterPro" id="IPR023064">
    <property type="entry name" value="D-ribose_pyranase"/>
</dbReference>
<dbReference type="GO" id="GO:0062193">
    <property type="term" value="F:D-ribose pyranase activity"/>
    <property type="evidence" value="ECO:0007669"/>
    <property type="project" value="UniProtKB-EC"/>
</dbReference>
<sequence length="156" mass="17017">MKRQGILNARLAGALSSLGHGDLLLVVDVGFPIPRDAERIDLAVAPDLPDLRTVIDLIANEIIVERVVRAGDVPEFNAPLEAWLRERFGDAEFEERPHTDMLGAVAREAKAVVRTGAYEPWGNVGLVSGVDVTRFFAKDGVVVPDYYRARVEAQGA</sequence>
<proteinExistence type="predicted"/>
<dbReference type="GO" id="GO:0048029">
    <property type="term" value="F:monosaccharide binding"/>
    <property type="evidence" value="ECO:0007669"/>
    <property type="project" value="InterPro"/>
</dbReference>
<dbReference type="PANTHER" id="PTHR37831">
    <property type="entry name" value="D-RIBOSE PYRANASE"/>
    <property type="match status" value="1"/>
</dbReference>
<keyword evidence="4 6" id="KW-0413">Isomerase</keyword>
<evidence type="ECO:0000256" key="3">
    <source>
        <dbReference type="ARBA" id="ARBA00022490"/>
    </source>
</evidence>
<evidence type="ECO:0000313" key="6">
    <source>
        <dbReference type="EMBL" id="MBB5817431.1"/>
    </source>
</evidence>
<dbReference type="AlphaFoldDB" id="A0A7W9IBY1"/>
<organism evidence="6 7">
    <name type="scientific">Streptosporangium becharense</name>
    <dbReference type="NCBI Taxonomy" id="1816182"/>
    <lineage>
        <taxon>Bacteria</taxon>
        <taxon>Bacillati</taxon>
        <taxon>Actinomycetota</taxon>
        <taxon>Actinomycetes</taxon>
        <taxon>Streptosporangiales</taxon>
        <taxon>Streptosporangiaceae</taxon>
        <taxon>Streptosporangium</taxon>
    </lineage>
</organism>
<dbReference type="GO" id="GO:0005829">
    <property type="term" value="C:cytosol"/>
    <property type="evidence" value="ECO:0007669"/>
    <property type="project" value="TreeGrafter"/>
</dbReference>
<dbReference type="Pfam" id="PF05025">
    <property type="entry name" value="RbsD_FucU"/>
    <property type="match status" value="1"/>
</dbReference>
<dbReference type="PANTHER" id="PTHR37831:SF1">
    <property type="entry name" value="D-RIBOSE PYRANASE"/>
    <property type="match status" value="1"/>
</dbReference>
<keyword evidence="6" id="KW-0813">Transport</keyword>
<keyword evidence="5" id="KW-0119">Carbohydrate metabolism</keyword>
<name>A0A7W9IBY1_9ACTN</name>
<dbReference type="GO" id="GO:0016872">
    <property type="term" value="F:intramolecular lyase activity"/>
    <property type="evidence" value="ECO:0007669"/>
    <property type="project" value="InterPro"/>
</dbReference>
<keyword evidence="7" id="KW-1185">Reference proteome</keyword>
<accession>A0A7W9IBY1</accession>
<dbReference type="Proteomes" id="UP000540685">
    <property type="component" value="Unassembled WGS sequence"/>
</dbReference>
<comment type="caution">
    <text evidence="6">The sequence shown here is derived from an EMBL/GenBank/DDBJ whole genome shotgun (WGS) entry which is preliminary data.</text>
</comment>
<keyword evidence="3" id="KW-0963">Cytoplasm</keyword>
<evidence type="ECO:0000256" key="1">
    <source>
        <dbReference type="ARBA" id="ARBA00000223"/>
    </source>
</evidence>
<reference evidence="6 7" key="1">
    <citation type="submission" date="2020-08" db="EMBL/GenBank/DDBJ databases">
        <title>Sequencing the genomes of 1000 actinobacteria strains.</title>
        <authorList>
            <person name="Klenk H.-P."/>
        </authorList>
    </citation>
    <scope>NUCLEOTIDE SEQUENCE [LARGE SCALE GENOMIC DNA]</scope>
    <source>
        <strain evidence="6 7">DSM 46887</strain>
    </source>
</reference>
<evidence type="ECO:0000256" key="2">
    <source>
        <dbReference type="ARBA" id="ARBA00012862"/>
    </source>
</evidence>
<dbReference type="RefSeq" id="WP_184540586.1">
    <property type="nucleotide sequence ID" value="NZ_JACHMP010000001.1"/>
</dbReference>
<keyword evidence="6" id="KW-0762">Sugar transport</keyword>
<evidence type="ECO:0000256" key="4">
    <source>
        <dbReference type="ARBA" id="ARBA00023235"/>
    </source>
</evidence>
<dbReference type="GO" id="GO:0019303">
    <property type="term" value="P:D-ribose catabolic process"/>
    <property type="evidence" value="ECO:0007669"/>
    <property type="project" value="TreeGrafter"/>
</dbReference>
<dbReference type="EC" id="5.4.99.62" evidence="2"/>
<dbReference type="InterPro" id="IPR023750">
    <property type="entry name" value="RbsD-like_sf"/>
</dbReference>
<gene>
    <name evidence="6" type="ORF">F4562_000493</name>
</gene>
<protein>
    <recommendedName>
        <fullName evidence="2">D-ribose pyranase</fullName>
        <ecNumber evidence="2">5.4.99.62</ecNumber>
    </recommendedName>
</protein>
<dbReference type="SUPFAM" id="SSF102546">
    <property type="entry name" value="RbsD-like"/>
    <property type="match status" value="1"/>
</dbReference>
<dbReference type="NCBIfam" id="NF008761">
    <property type="entry name" value="PRK11797.1"/>
    <property type="match status" value="1"/>
</dbReference>
<evidence type="ECO:0000313" key="7">
    <source>
        <dbReference type="Proteomes" id="UP000540685"/>
    </source>
</evidence>